<keyword evidence="1" id="KW-1133">Transmembrane helix</keyword>
<dbReference type="AlphaFoldDB" id="A0A814J2G2"/>
<keyword evidence="1" id="KW-0812">Transmembrane</keyword>
<protein>
    <submittedName>
        <fullName evidence="2">Uncharacterized protein</fullName>
    </submittedName>
</protein>
<feature type="transmembrane region" description="Helical" evidence="1">
    <location>
        <begin position="44"/>
        <end position="61"/>
    </location>
</feature>
<evidence type="ECO:0000256" key="1">
    <source>
        <dbReference type="SAM" id="Phobius"/>
    </source>
</evidence>
<comment type="caution">
    <text evidence="2">The sequence shown here is derived from an EMBL/GenBank/DDBJ whole genome shotgun (WGS) entry which is preliminary data.</text>
</comment>
<feature type="transmembrane region" description="Helical" evidence="1">
    <location>
        <begin position="81"/>
        <end position="103"/>
    </location>
</feature>
<proteinExistence type="predicted"/>
<sequence>MAVFGSTYAYVVVFVTQNHLAVGISICLFVKLIGYINTDSRKEYFASVCAQSVSIIMLLFNQQGQMNPSDKVVLTRTSLTFLGIFTHVFISNIFLPITARALIKTKVLVTMIINVLVPLKSSSEDFCAFIGPSVTYQQ</sequence>
<dbReference type="Proteomes" id="UP000663864">
    <property type="component" value="Unassembled WGS sequence"/>
</dbReference>
<name>A0A814J2G2_9BILA</name>
<reference evidence="2" key="1">
    <citation type="submission" date="2021-02" db="EMBL/GenBank/DDBJ databases">
        <authorList>
            <person name="Nowell W R."/>
        </authorList>
    </citation>
    <scope>NUCLEOTIDE SEQUENCE</scope>
</reference>
<accession>A0A814J2G2</accession>
<evidence type="ECO:0000313" key="2">
    <source>
        <dbReference type="EMBL" id="CAF1031349.1"/>
    </source>
</evidence>
<evidence type="ECO:0000313" key="3">
    <source>
        <dbReference type="Proteomes" id="UP000663864"/>
    </source>
</evidence>
<dbReference type="EMBL" id="CAJNOT010000598">
    <property type="protein sequence ID" value="CAF1031349.1"/>
    <property type="molecule type" value="Genomic_DNA"/>
</dbReference>
<keyword evidence="1" id="KW-0472">Membrane</keyword>
<organism evidence="2 3">
    <name type="scientific">Rotaria sordida</name>
    <dbReference type="NCBI Taxonomy" id="392033"/>
    <lineage>
        <taxon>Eukaryota</taxon>
        <taxon>Metazoa</taxon>
        <taxon>Spiralia</taxon>
        <taxon>Gnathifera</taxon>
        <taxon>Rotifera</taxon>
        <taxon>Eurotatoria</taxon>
        <taxon>Bdelloidea</taxon>
        <taxon>Philodinida</taxon>
        <taxon>Philodinidae</taxon>
        <taxon>Rotaria</taxon>
    </lineage>
</organism>
<gene>
    <name evidence="2" type="ORF">ZHD862_LOCUS14059</name>
</gene>
<feature type="transmembrane region" description="Helical" evidence="1">
    <location>
        <begin position="20"/>
        <end position="37"/>
    </location>
</feature>